<dbReference type="Proteomes" id="UP000805193">
    <property type="component" value="Unassembled WGS sequence"/>
</dbReference>
<protein>
    <submittedName>
        <fullName evidence="1">Uncharacterized protein</fullName>
    </submittedName>
</protein>
<keyword evidence="2" id="KW-1185">Reference proteome</keyword>
<proteinExistence type="predicted"/>
<sequence length="168" mass="19143">MPTLCAAVGCLNISQRGSPFHFNRFSSDPRISKQWVSAMKRDKYVPSKRSVLCSAHFPEDMYENKVRIMKKLGLAVTPRLIQGAVPTIFSHKRQPPQHTRGSFTKRRRIQDLQQAPSFVAVNNLAEPALEALSCTEPLTEDKEAYECMDYSIPRDYHVDSEHHLESPT</sequence>
<evidence type="ECO:0000313" key="1">
    <source>
        <dbReference type="EMBL" id="KAG0421360.1"/>
    </source>
</evidence>
<accession>A0AC60PKC2</accession>
<reference evidence="1 2" key="1">
    <citation type="journal article" date="2020" name="Cell">
        <title>Large-Scale Comparative Analyses of Tick Genomes Elucidate Their Genetic Diversity and Vector Capacities.</title>
        <authorList>
            <consortium name="Tick Genome and Microbiome Consortium (TIGMIC)"/>
            <person name="Jia N."/>
            <person name="Wang J."/>
            <person name="Shi W."/>
            <person name="Du L."/>
            <person name="Sun Y."/>
            <person name="Zhan W."/>
            <person name="Jiang J.F."/>
            <person name="Wang Q."/>
            <person name="Zhang B."/>
            <person name="Ji P."/>
            <person name="Bell-Sakyi L."/>
            <person name="Cui X.M."/>
            <person name="Yuan T.T."/>
            <person name="Jiang B.G."/>
            <person name="Yang W.F."/>
            <person name="Lam T.T."/>
            <person name="Chang Q.C."/>
            <person name="Ding S.J."/>
            <person name="Wang X.J."/>
            <person name="Zhu J.G."/>
            <person name="Ruan X.D."/>
            <person name="Zhao L."/>
            <person name="Wei J.T."/>
            <person name="Ye R.Z."/>
            <person name="Que T.C."/>
            <person name="Du C.H."/>
            <person name="Zhou Y.H."/>
            <person name="Cheng J.X."/>
            <person name="Dai P.F."/>
            <person name="Guo W.B."/>
            <person name="Han X.H."/>
            <person name="Huang E.J."/>
            <person name="Li L.F."/>
            <person name="Wei W."/>
            <person name="Gao Y.C."/>
            <person name="Liu J.Z."/>
            <person name="Shao H.Z."/>
            <person name="Wang X."/>
            <person name="Wang C.C."/>
            <person name="Yang T.C."/>
            <person name="Huo Q.B."/>
            <person name="Li W."/>
            <person name="Chen H.Y."/>
            <person name="Chen S.E."/>
            <person name="Zhou L.G."/>
            <person name="Ni X.B."/>
            <person name="Tian J.H."/>
            <person name="Sheng Y."/>
            <person name="Liu T."/>
            <person name="Pan Y.S."/>
            <person name="Xia L.Y."/>
            <person name="Li J."/>
            <person name="Zhao F."/>
            <person name="Cao W.C."/>
        </authorList>
    </citation>
    <scope>NUCLEOTIDE SEQUENCE [LARGE SCALE GENOMIC DNA]</scope>
    <source>
        <strain evidence="1">Iper-2018</strain>
    </source>
</reference>
<organism evidence="1 2">
    <name type="scientific">Ixodes persulcatus</name>
    <name type="common">Taiga tick</name>
    <dbReference type="NCBI Taxonomy" id="34615"/>
    <lineage>
        <taxon>Eukaryota</taxon>
        <taxon>Metazoa</taxon>
        <taxon>Ecdysozoa</taxon>
        <taxon>Arthropoda</taxon>
        <taxon>Chelicerata</taxon>
        <taxon>Arachnida</taxon>
        <taxon>Acari</taxon>
        <taxon>Parasitiformes</taxon>
        <taxon>Ixodida</taxon>
        <taxon>Ixodoidea</taxon>
        <taxon>Ixodidae</taxon>
        <taxon>Ixodinae</taxon>
        <taxon>Ixodes</taxon>
    </lineage>
</organism>
<name>A0AC60PKC2_IXOPE</name>
<comment type="caution">
    <text evidence="1">The sequence shown here is derived from an EMBL/GenBank/DDBJ whole genome shotgun (WGS) entry which is preliminary data.</text>
</comment>
<dbReference type="EMBL" id="JABSTQ010010377">
    <property type="protein sequence ID" value="KAG0421360.1"/>
    <property type="molecule type" value="Genomic_DNA"/>
</dbReference>
<evidence type="ECO:0000313" key="2">
    <source>
        <dbReference type="Proteomes" id="UP000805193"/>
    </source>
</evidence>
<gene>
    <name evidence="1" type="ORF">HPB47_002746</name>
</gene>